<protein>
    <recommendedName>
        <fullName evidence="4">Integrase catalytic domain-containing protein</fullName>
    </recommendedName>
</protein>
<feature type="compositionally biased region" description="Polar residues" evidence="3">
    <location>
        <begin position="183"/>
        <end position="198"/>
    </location>
</feature>
<evidence type="ECO:0000256" key="1">
    <source>
        <dbReference type="ARBA" id="ARBA00022723"/>
    </source>
</evidence>
<dbReference type="SUPFAM" id="SSF53098">
    <property type="entry name" value="Ribonuclease H-like"/>
    <property type="match status" value="1"/>
</dbReference>
<dbReference type="GO" id="GO:0015074">
    <property type="term" value="P:DNA integration"/>
    <property type="evidence" value="ECO:0007669"/>
    <property type="project" value="InterPro"/>
</dbReference>
<dbReference type="GO" id="GO:0003676">
    <property type="term" value="F:nucleic acid binding"/>
    <property type="evidence" value="ECO:0007669"/>
    <property type="project" value="InterPro"/>
</dbReference>
<feature type="domain" description="Integrase catalytic" evidence="4">
    <location>
        <begin position="94"/>
        <end position="184"/>
    </location>
</feature>
<keyword evidence="1" id="KW-0479">Metal-binding</keyword>
<feature type="compositionally biased region" description="Basic and acidic residues" evidence="3">
    <location>
        <begin position="203"/>
        <end position="228"/>
    </location>
</feature>
<dbReference type="PANTHER" id="PTHR42648">
    <property type="entry name" value="TRANSPOSASE, PUTATIVE-RELATED"/>
    <property type="match status" value="1"/>
</dbReference>
<evidence type="ECO:0000313" key="5">
    <source>
        <dbReference type="EMBL" id="GEZ47898.1"/>
    </source>
</evidence>
<dbReference type="InterPro" id="IPR039537">
    <property type="entry name" value="Retrotran_Ty1/copia-like"/>
</dbReference>
<gene>
    <name evidence="5" type="ORF">Tci_519871</name>
</gene>
<dbReference type="InterPro" id="IPR013103">
    <property type="entry name" value="RVT_2"/>
</dbReference>
<dbReference type="PANTHER" id="PTHR42648:SF32">
    <property type="entry name" value="RIBONUCLEASE H-LIKE DOMAIN, GAG-PRE-INTEGRASE DOMAIN PROTEIN-RELATED"/>
    <property type="match status" value="1"/>
</dbReference>
<sequence>MEDQPLPADADEDDDDVEKDEEDKEEEEHPALADPSDVSTDDLGHPQQALKNKEIIESGCSRHMTGNKAYLANYQEIIDEGFVAFGLSRGKITGKEFKNRDLDEFCGMKGIKREYSNARTLQQNGVTERKNMTLIEAAKTMLAGSLLPITFWAEAVNTACYVLNRALVTKSQNKTPYELLNVSAGNQTDKNAGPQDTNGDAATDDKPKDDTGSKTVEKPVNKEDQAYKDELDMLTSQEKEASDATDALRKEFELGCINQRGATKVGSTNSFNTVSNPVNAVNDFQIPNLENTDELRSTGIFTNAYGDDFDIFTSPVQSVGAEADFNNMDSSILVSPIPTHRVHIDHPKDQILGDPKFAIQIRGMAKKTTGAHALLEPKKVAQALDDESWVEAMQEELLNKKDERGIVVRNKARLVAQGHRQEERIEYDEVFAPVARIEAIKILLAFASFMGFNLYQMDVKSAFLYGTIEKEVLSVVYTKLPEPEPLNDVYVTPTLTKKVFSNMIRKSEKFSGTITPLFATMLVPPAVVEGEGSGNPPESQPTPSHPQPINESQIPESSSSPQNTQSPRQTLEGTGGGDSLVRAATTASLDAHQDSSNITKTQSKATLNAPTPQGKGSGSGPGRQKTMEGSMAHIRYEGALIQSIDPPISTGYTVGSGEDKMEHEIKLTNPVPQTPYDSPLSGGHTPRIDEGSMTLRELMDLCTTLLQKVLDLENVKIAQAKEIASLKKRV</sequence>
<proteinExistence type="predicted"/>
<evidence type="ECO:0000256" key="2">
    <source>
        <dbReference type="ARBA" id="ARBA00022801"/>
    </source>
</evidence>
<dbReference type="InterPro" id="IPR036397">
    <property type="entry name" value="RNaseH_sf"/>
</dbReference>
<dbReference type="Gene3D" id="3.30.420.10">
    <property type="entry name" value="Ribonuclease H-like superfamily/Ribonuclease H"/>
    <property type="match status" value="1"/>
</dbReference>
<reference evidence="5" key="1">
    <citation type="journal article" date="2019" name="Sci. Rep.">
        <title>Draft genome of Tanacetum cinerariifolium, the natural source of mosquito coil.</title>
        <authorList>
            <person name="Yamashiro T."/>
            <person name="Shiraishi A."/>
            <person name="Satake H."/>
            <person name="Nakayama K."/>
        </authorList>
    </citation>
    <scope>NUCLEOTIDE SEQUENCE</scope>
</reference>
<feature type="region of interest" description="Disordered" evidence="3">
    <location>
        <begin position="528"/>
        <end position="627"/>
    </location>
</feature>
<dbReference type="InterPro" id="IPR001584">
    <property type="entry name" value="Integrase_cat-core"/>
</dbReference>
<dbReference type="EMBL" id="BKCJ010283834">
    <property type="protein sequence ID" value="GEZ47898.1"/>
    <property type="molecule type" value="Genomic_DNA"/>
</dbReference>
<dbReference type="GO" id="GO:0016787">
    <property type="term" value="F:hydrolase activity"/>
    <property type="evidence" value="ECO:0007669"/>
    <property type="project" value="UniProtKB-KW"/>
</dbReference>
<feature type="region of interest" description="Disordered" evidence="3">
    <location>
        <begin position="1"/>
        <end position="46"/>
    </location>
</feature>
<dbReference type="InterPro" id="IPR012337">
    <property type="entry name" value="RNaseH-like_sf"/>
</dbReference>
<comment type="caution">
    <text evidence="5">The sequence shown here is derived from an EMBL/GenBank/DDBJ whole genome shotgun (WGS) entry which is preliminary data.</text>
</comment>
<dbReference type="Pfam" id="PF07727">
    <property type="entry name" value="RVT_2"/>
    <property type="match status" value="1"/>
</dbReference>
<dbReference type="GO" id="GO:0046872">
    <property type="term" value="F:metal ion binding"/>
    <property type="evidence" value="ECO:0007669"/>
    <property type="project" value="UniProtKB-KW"/>
</dbReference>
<keyword evidence="2" id="KW-0378">Hydrolase</keyword>
<feature type="compositionally biased region" description="Acidic residues" evidence="3">
    <location>
        <begin position="1"/>
        <end position="28"/>
    </location>
</feature>
<accession>A0A699IL24</accession>
<evidence type="ECO:0000256" key="3">
    <source>
        <dbReference type="SAM" id="MobiDB-lite"/>
    </source>
</evidence>
<evidence type="ECO:0000259" key="4">
    <source>
        <dbReference type="PROSITE" id="PS50994"/>
    </source>
</evidence>
<organism evidence="5">
    <name type="scientific">Tanacetum cinerariifolium</name>
    <name type="common">Dalmatian daisy</name>
    <name type="synonym">Chrysanthemum cinerariifolium</name>
    <dbReference type="NCBI Taxonomy" id="118510"/>
    <lineage>
        <taxon>Eukaryota</taxon>
        <taxon>Viridiplantae</taxon>
        <taxon>Streptophyta</taxon>
        <taxon>Embryophyta</taxon>
        <taxon>Tracheophyta</taxon>
        <taxon>Spermatophyta</taxon>
        <taxon>Magnoliopsida</taxon>
        <taxon>eudicotyledons</taxon>
        <taxon>Gunneridae</taxon>
        <taxon>Pentapetalae</taxon>
        <taxon>asterids</taxon>
        <taxon>campanulids</taxon>
        <taxon>Asterales</taxon>
        <taxon>Asteraceae</taxon>
        <taxon>Asteroideae</taxon>
        <taxon>Anthemideae</taxon>
        <taxon>Anthemidinae</taxon>
        <taxon>Tanacetum</taxon>
    </lineage>
</organism>
<feature type="region of interest" description="Disordered" evidence="3">
    <location>
        <begin position="182"/>
        <end position="228"/>
    </location>
</feature>
<dbReference type="AlphaFoldDB" id="A0A699IL24"/>
<dbReference type="PROSITE" id="PS50994">
    <property type="entry name" value="INTEGRASE"/>
    <property type="match status" value="1"/>
</dbReference>
<feature type="compositionally biased region" description="Polar residues" evidence="3">
    <location>
        <begin position="594"/>
        <end position="611"/>
    </location>
</feature>
<feature type="compositionally biased region" description="Low complexity" evidence="3">
    <location>
        <begin position="549"/>
        <end position="563"/>
    </location>
</feature>
<name>A0A699IL24_TANCI</name>